<name>A0A3N6MZB8_NATCH</name>
<dbReference type="InterPro" id="IPR050832">
    <property type="entry name" value="Bact_Acetyltransf"/>
</dbReference>
<accession>A0A3N6MZB8</accession>
<feature type="domain" description="N-acetyltransferase" evidence="3">
    <location>
        <begin position="6"/>
        <end position="168"/>
    </location>
</feature>
<proteinExistence type="predicted"/>
<evidence type="ECO:0000313" key="5">
    <source>
        <dbReference type="Proteomes" id="UP000281431"/>
    </source>
</evidence>
<dbReference type="SUPFAM" id="SSF55729">
    <property type="entry name" value="Acyl-CoA N-acyltransferases (Nat)"/>
    <property type="match status" value="1"/>
</dbReference>
<dbReference type="PANTHER" id="PTHR43877">
    <property type="entry name" value="AMINOALKYLPHOSPHONATE N-ACETYLTRANSFERASE-RELATED-RELATED"/>
    <property type="match status" value="1"/>
</dbReference>
<dbReference type="OrthoDB" id="111868at2157"/>
<evidence type="ECO:0000256" key="2">
    <source>
        <dbReference type="ARBA" id="ARBA00023315"/>
    </source>
</evidence>
<evidence type="ECO:0000313" key="4">
    <source>
        <dbReference type="EMBL" id="RQH01872.1"/>
    </source>
</evidence>
<dbReference type="Proteomes" id="UP000281431">
    <property type="component" value="Unassembled WGS sequence"/>
</dbReference>
<dbReference type="Gene3D" id="3.40.630.30">
    <property type="match status" value="1"/>
</dbReference>
<comment type="caution">
    <text evidence="4">The sequence shown here is derived from an EMBL/GenBank/DDBJ whole genome shotgun (WGS) entry which is preliminary data.</text>
</comment>
<dbReference type="Pfam" id="PF00583">
    <property type="entry name" value="Acetyltransf_1"/>
    <property type="match status" value="1"/>
</dbReference>
<dbReference type="InterPro" id="IPR000182">
    <property type="entry name" value="GNAT_dom"/>
</dbReference>
<keyword evidence="1 4" id="KW-0808">Transferase</keyword>
<keyword evidence="2" id="KW-0012">Acyltransferase</keyword>
<keyword evidence="5" id="KW-1185">Reference proteome</keyword>
<protein>
    <submittedName>
        <fullName evidence="4">N-acetyltransferase</fullName>
    </submittedName>
</protein>
<evidence type="ECO:0000256" key="1">
    <source>
        <dbReference type="ARBA" id="ARBA00022679"/>
    </source>
</evidence>
<evidence type="ECO:0000259" key="3">
    <source>
        <dbReference type="PROSITE" id="PS51186"/>
    </source>
</evidence>
<dbReference type="InterPro" id="IPR016181">
    <property type="entry name" value="Acyl_CoA_acyltransferase"/>
</dbReference>
<gene>
    <name evidence="4" type="ORF">EA472_06075</name>
</gene>
<dbReference type="CDD" id="cd04301">
    <property type="entry name" value="NAT_SF"/>
    <property type="match status" value="1"/>
</dbReference>
<organism evidence="4 5">
    <name type="scientific">Natrarchaeobius chitinivorans</name>
    <dbReference type="NCBI Taxonomy" id="1679083"/>
    <lineage>
        <taxon>Archaea</taxon>
        <taxon>Methanobacteriati</taxon>
        <taxon>Methanobacteriota</taxon>
        <taxon>Stenosarchaea group</taxon>
        <taxon>Halobacteria</taxon>
        <taxon>Halobacteriales</taxon>
        <taxon>Natrialbaceae</taxon>
        <taxon>Natrarchaeobius</taxon>
    </lineage>
</organism>
<dbReference type="EMBL" id="REFZ01000003">
    <property type="protein sequence ID" value="RQH01872.1"/>
    <property type="molecule type" value="Genomic_DNA"/>
</dbReference>
<dbReference type="AlphaFoldDB" id="A0A3N6MZB8"/>
<dbReference type="GO" id="GO:0016747">
    <property type="term" value="F:acyltransferase activity, transferring groups other than amino-acyl groups"/>
    <property type="evidence" value="ECO:0007669"/>
    <property type="project" value="InterPro"/>
</dbReference>
<dbReference type="PROSITE" id="PS51186">
    <property type="entry name" value="GNAT"/>
    <property type="match status" value="1"/>
</dbReference>
<sequence length="168" mass="18174">MVGSRIRVREATPADAESVAAVHAASVRELASAAYDDEQLGAWLANVHPERYPIRETDDGLFVVVAERNGEVVGFGWLDCESATADDGVGEVVAVYVHPDHGREGIGAAILERLESIARAAGLEALELLASKNAIAFYREQGYDGRETVELELQEGVALEAIRMRTRL</sequence>
<reference evidence="4 5" key="1">
    <citation type="submission" date="2018-10" db="EMBL/GenBank/DDBJ databases">
        <title>Natrarchaeobius chitinivorans gen. nov., sp. nov., and Natrarchaeobius haloalkaliphilus sp. nov., alkaliphilic, chitin-utilizing haloarchaea from hypersaline alkaline lakes.</title>
        <authorList>
            <person name="Sorokin D.Y."/>
            <person name="Elcheninov A.G."/>
            <person name="Kostrikina N.A."/>
            <person name="Bale N.J."/>
            <person name="Sinninghe Damste J.S."/>
            <person name="Khijniak T.V."/>
            <person name="Kublanov I.V."/>
            <person name="Toshchakov S.V."/>
        </authorList>
    </citation>
    <scope>NUCLEOTIDE SEQUENCE [LARGE SCALE GENOMIC DNA]</scope>
    <source>
        <strain evidence="4 5">AArcht7</strain>
    </source>
</reference>